<dbReference type="OrthoDB" id="9800881at2"/>
<feature type="binding site" evidence="4">
    <location>
        <position position="65"/>
    </location>
    <ligand>
        <name>a divalent metal cation</name>
        <dbReference type="ChEBI" id="CHEBI:60240"/>
        <label>1</label>
    </ligand>
</feature>
<name>A0A2K9LNX2_9GAMM</name>
<evidence type="ECO:0000256" key="1">
    <source>
        <dbReference type="ARBA" id="ARBA00006964"/>
    </source>
</evidence>
<gene>
    <name evidence="5" type="ORF">Kalk_17280</name>
</gene>
<proteinExistence type="inferred from homology"/>
<dbReference type="Proteomes" id="UP000235116">
    <property type="component" value="Chromosome"/>
</dbReference>
<dbReference type="AlphaFoldDB" id="A0A2K9LNX2"/>
<dbReference type="InterPro" id="IPR036069">
    <property type="entry name" value="DUF34/NIF3_sf"/>
</dbReference>
<dbReference type="KEGG" id="kak:Kalk_17280"/>
<evidence type="ECO:0000256" key="3">
    <source>
        <dbReference type="ARBA" id="ARBA00022723"/>
    </source>
</evidence>
<dbReference type="SUPFAM" id="SSF102705">
    <property type="entry name" value="NIF3 (NGG1p interacting factor 3)-like"/>
    <property type="match status" value="1"/>
</dbReference>
<organism evidence="5 6">
    <name type="scientific">Ketobacter alkanivorans</name>
    <dbReference type="NCBI Taxonomy" id="1917421"/>
    <lineage>
        <taxon>Bacteria</taxon>
        <taxon>Pseudomonadati</taxon>
        <taxon>Pseudomonadota</taxon>
        <taxon>Gammaproteobacteria</taxon>
        <taxon>Pseudomonadales</taxon>
        <taxon>Ketobacteraceae</taxon>
        <taxon>Ketobacter</taxon>
    </lineage>
</organism>
<dbReference type="Gene3D" id="3.40.1390.30">
    <property type="entry name" value="NIF3 (NGG1p interacting factor 3)-like"/>
    <property type="match status" value="2"/>
</dbReference>
<keyword evidence="3 4" id="KW-0479">Metal-binding</keyword>
<dbReference type="NCBIfam" id="TIGR00486">
    <property type="entry name" value="YbgI_SA1388"/>
    <property type="match status" value="1"/>
</dbReference>
<dbReference type="PANTHER" id="PTHR13799">
    <property type="entry name" value="NGG1 INTERACTING FACTOR 3"/>
    <property type="match status" value="1"/>
</dbReference>
<dbReference type="FunFam" id="3.40.1390.30:FF:000002">
    <property type="entry name" value="Nif3-like dinuclear metal center protein"/>
    <property type="match status" value="1"/>
</dbReference>
<feature type="binding site" evidence="4">
    <location>
        <position position="220"/>
    </location>
    <ligand>
        <name>a divalent metal cation</name>
        <dbReference type="ChEBI" id="CHEBI:60240"/>
        <label>1</label>
    </ligand>
</feature>
<evidence type="ECO:0000313" key="5">
    <source>
        <dbReference type="EMBL" id="AUM14069.1"/>
    </source>
</evidence>
<reference evidence="6" key="1">
    <citation type="submission" date="2017-08" db="EMBL/GenBank/DDBJ databases">
        <title>Direct submision.</title>
        <authorList>
            <person name="Kim S.-J."/>
            <person name="Rhee S.-K."/>
        </authorList>
    </citation>
    <scope>NUCLEOTIDE SEQUENCE [LARGE SCALE GENOMIC DNA]</scope>
    <source>
        <strain evidence="6">GI5</strain>
    </source>
</reference>
<dbReference type="InterPro" id="IPR002678">
    <property type="entry name" value="DUF34/NIF3"/>
</dbReference>
<comment type="similarity">
    <text evidence="1">Belongs to the GTP cyclohydrolase I type 2/NIF3 family.</text>
</comment>
<accession>A0A2K9LNX2</accession>
<feature type="binding site" evidence="4">
    <location>
        <position position="102"/>
    </location>
    <ligand>
        <name>a divalent metal cation</name>
        <dbReference type="ChEBI" id="CHEBI:60240"/>
        <label>1</label>
    </ligand>
</feature>
<dbReference type="Pfam" id="PF01784">
    <property type="entry name" value="DUF34_NIF3"/>
    <property type="match status" value="1"/>
</dbReference>
<evidence type="ECO:0000256" key="4">
    <source>
        <dbReference type="PIRSR" id="PIRSR602678-1"/>
    </source>
</evidence>
<feature type="binding site" evidence="4">
    <location>
        <position position="224"/>
    </location>
    <ligand>
        <name>a divalent metal cation</name>
        <dbReference type="ChEBI" id="CHEBI:60240"/>
        <label>1</label>
    </ligand>
</feature>
<evidence type="ECO:0000256" key="2">
    <source>
        <dbReference type="ARBA" id="ARBA00022112"/>
    </source>
</evidence>
<dbReference type="GO" id="GO:0046872">
    <property type="term" value="F:metal ion binding"/>
    <property type="evidence" value="ECO:0007669"/>
    <property type="project" value="UniProtKB-KW"/>
</dbReference>
<dbReference type="PANTHER" id="PTHR13799:SF14">
    <property type="entry name" value="GTP CYCLOHYDROLASE 1 TYPE 2 HOMOLOG"/>
    <property type="match status" value="1"/>
</dbReference>
<dbReference type="GO" id="GO:0005737">
    <property type="term" value="C:cytoplasm"/>
    <property type="evidence" value="ECO:0007669"/>
    <property type="project" value="TreeGrafter"/>
</dbReference>
<feature type="binding site" evidence="4">
    <location>
        <position position="64"/>
    </location>
    <ligand>
        <name>a divalent metal cation</name>
        <dbReference type="ChEBI" id="CHEBI:60240"/>
        <label>2</label>
    </ligand>
</feature>
<keyword evidence="6" id="KW-1185">Reference proteome</keyword>
<evidence type="ECO:0000313" key="6">
    <source>
        <dbReference type="Proteomes" id="UP000235116"/>
    </source>
</evidence>
<sequence>MIERQALLQYLNSLLEPEYFKDYAPNGLQVQGKPEIATLVSGVSATQALIDRAVQLKADAIFVHHGYFWRGEDPSIVGMKFNRIKTLLAHNINLFAYHLPLDAHPELGNNAQLAARLGIIMDSGLDPLERRPIGNVGHLAQPRSAKQFADTIESALGRAPLLVEGGDHPVSRVAWCTGGAQGYIEKAVAMGADAFISGEISEQTTHVARECGIHYYAAGHHATERYGAKSVGEHLATKFQLNHEFVDIDNPA</sequence>
<dbReference type="EMBL" id="CP022684">
    <property type="protein sequence ID" value="AUM14069.1"/>
    <property type="molecule type" value="Genomic_DNA"/>
</dbReference>
<dbReference type="RefSeq" id="WP_101895444.1">
    <property type="nucleotide sequence ID" value="NZ_CP022684.1"/>
</dbReference>
<protein>
    <recommendedName>
        <fullName evidence="2">GTP cyclohydrolase 1 type 2 homolog</fullName>
    </recommendedName>
</protein>